<dbReference type="EMBL" id="JAINUF010000010">
    <property type="protein sequence ID" value="KAJ8348385.1"/>
    <property type="molecule type" value="Genomic_DNA"/>
</dbReference>
<protein>
    <submittedName>
        <fullName evidence="1">Uncharacterized protein</fullName>
    </submittedName>
</protein>
<organism evidence="1 2">
    <name type="scientific">Synaphobranchus kaupii</name>
    <name type="common">Kaup's arrowtooth eel</name>
    <dbReference type="NCBI Taxonomy" id="118154"/>
    <lineage>
        <taxon>Eukaryota</taxon>
        <taxon>Metazoa</taxon>
        <taxon>Chordata</taxon>
        <taxon>Craniata</taxon>
        <taxon>Vertebrata</taxon>
        <taxon>Euteleostomi</taxon>
        <taxon>Actinopterygii</taxon>
        <taxon>Neopterygii</taxon>
        <taxon>Teleostei</taxon>
        <taxon>Anguilliformes</taxon>
        <taxon>Synaphobranchidae</taxon>
        <taxon>Synaphobranchus</taxon>
    </lineage>
</organism>
<comment type="caution">
    <text evidence="1">The sequence shown here is derived from an EMBL/GenBank/DDBJ whole genome shotgun (WGS) entry which is preliminary data.</text>
</comment>
<proteinExistence type="predicted"/>
<evidence type="ECO:0000313" key="2">
    <source>
        <dbReference type="Proteomes" id="UP001152622"/>
    </source>
</evidence>
<name>A0A9Q1F010_SYNKA</name>
<dbReference type="PANTHER" id="PTHR31751">
    <property type="entry name" value="SI:CH211-108C17.2-RELATED-RELATED"/>
    <property type="match status" value="1"/>
</dbReference>
<dbReference type="PANTHER" id="PTHR31751:SF42">
    <property type="entry name" value="PROTEIN CBG10204"/>
    <property type="match status" value="1"/>
</dbReference>
<gene>
    <name evidence="1" type="ORF">SKAU_G00269740</name>
</gene>
<sequence length="90" mass="10339">MQSNSPEAGHSQRMEKAGFEKSLDVLEKGYNVDIKAIVTDRYTGVQLYMWKERLLIQHYFVPWHLGKGIGKKMDALAKNKSTQEVGARVW</sequence>
<dbReference type="OrthoDB" id="5814287at2759"/>
<evidence type="ECO:0000313" key="1">
    <source>
        <dbReference type="EMBL" id="KAJ8348385.1"/>
    </source>
</evidence>
<accession>A0A9Q1F010</accession>
<dbReference type="AlphaFoldDB" id="A0A9Q1F010"/>
<reference evidence="1" key="1">
    <citation type="journal article" date="2023" name="Science">
        <title>Genome structures resolve the early diversification of teleost fishes.</title>
        <authorList>
            <person name="Parey E."/>
            <person name="Louis A."/>
            <person name="Montfort J."/>
            <person name="Bouchez O."/>
            <person name="Roques C."/>
            <person name="Iampietro C."/>
            <person name="Lluch J."/>
            <person name="Castinel A."/>
            <person name="Donnadieu C."/>
            <person name="Desvignes T."/>
            <person name="Floi Bucao C."/>
            <person name="Jouanno E."/>
            <person name="Wen M."/>
            <person name="Mejri S."/>
            <person name="Dirks R."/>
            <person name="Jansen H."/>
            <person name="Henkel C."/>
            <person name="Chen W.J."/>
            <person name="Zahm M."/>
            <person name="Cabau C."/>
            <person name="Klopp C."/>
            <person name="Thompson A.W."/>
            <person name="Robinson-Rechavi M."/>
            <person name="Braasch I."/>
            <person name="Lecointre G."/>
            <person name="Bobe J."/>
            <person name="Postlethwait J.H."/>
            <person name="Berthelot C."/>
            <person name="Roest Crollius H."/>
            <person name="Guiguen Y."/>
        </authorList>
    </citation>
    <scope>NUCLEOTIDE SEQUENCE</scope>
    <source>
        <strain evidence="1">WJC10195</strain>
    </source>
</reference>
<dbReference type="Proteomes" id="UP001152622">
    <property type="component" value="Chromosome 10"/>
</dbReference>
<keyword evidence="2" id="KW-1185">Reference proteome</keyword>